<proteinExistence type="predicted"/>
<dbReference type="CDD" id="cd04301">
    <property type="entry name" value="NAT_SF"/>
    <property type="match status" value="1"/>
</dbReference>
<dbReference type="EMBL" id="PZKE01000001">
    <property type="protein sequence ID" value="PTE16665.1"/>
    <property type="molecule type" value="Genomic_DNA"/>
</dbReference>
<gene>
    <name evidence="4" type="ORF">C5F44_00770</name>
</gene>
<evidence type="ECO:0000256" key="1">
    <source>
        <dbReference type="ARBA" id="ARBA00022679"/>
    </source>
</evidence>
<dbReference type="InterPro" id="IPR016181">
    <property type="entry name" value="Acyl_CoA_acyltransferase"/>
</dbReference>
<organism evidence="4 5">
    <name type="scientific">Fuscovulum blasticum DSM 2131</name>
    <dbReference type="NCBI Taxonomy" id="1188250"/>
    <lineage>
        <taxon>Bacteria</taxon>
        <taxon>Pseudomonadati</taxon>
        <taxon>Pseudomonadota</taxon>
        <taxon>Alphaproteobacteria</taxon>
        <taxon>Rhodobacterales</taxon>
        <taxon>Paracoccaceae</taxon>
        <taxon>Pseudogemmobacter</taxon>
    </lineage>
</organism>
<dbReference type="Proteomes" id="UP000241362">
    <property type="component" value="Unassembled WGS sequence"/>
</dbReference>
<feature type="domain" description="N-acetyltransferase" evidence="3">
    <location>
        <begin position="3"/>
        <end position="195"/>
    </location>
</feature>
<dbReference type="InterPro" id="IPR000182">
    <property type="entry name" value="GNAT_dom"/>
</dbReference>
<evidence type="ECO:0000313" key="4">
    <source>
        <dbReference type="EMBL" id="PTE16665.1"/>
    </source>
</evidence>
<dbReference type="PROSITE" id="PS51186">
    <property type="entry name" value="GNAT"/>
    <property type="match status" value="1"/>
</dbReference>
<dbReference type="PANTHER" id="PTHR43877">
    <property type="entry name" value="AMINOALKYLPHOSPHONATE N-ACETYLTRANSFERASE-RELATED-RELATED"/>
    <property type="match status" value="1"/>
</dbReference>
<dbReference type="GO" id="GO:0016747">
    <property type="term" value="F:acyltransferase activity, transferring groups other than amino-acyl groups"/>
    <property type="evidence" value="ECO:0007669"/>
    <property type="project" value="InterPro"/>
</dbReference>
<reference evidence="4 5" key="1">
    <citation type="submission" date="2018-03" db="EMBL/GenBank/DDBJ databases">
        <title>Rhodobacter blasticus.</title>
        <authorList>
            <person name="Meyer T.E."/>
            <person name="Miller S."/>
            <person name="Lodha T."/>
            <person name="Gandham S."/>
            <person name="Chintalapati S."/>
            <person name="Chintalapati V.R."/>
        </authorList>
    </citation>
    <scope>NUCLEOTIDE SEQUENCE [LARGE SCALE GENOMIC DNA]</scope>
    <source>
        <strain evidence="4 5">DSM 2131</strain>
    </source>
</reference>
<accession>A0A2T4JFG3</accession>
<keyword evidence="2" id="KW-0012">Acyltransferase</keyword>
<evidence type="ECO:0000259" key="3">
    <source>
        <dbReference type="PROSITE" id="PS51186"/>
    </source>
</evidence>
<evidence type="ECO:0000256" key="2">
    <source>
        <dbReference type="ARBA" id="ARBA00023315"/>
    </source>
</evidence>
<dbReference type="SUPFAM" id="SSF55729">
    <property type="entry name" value="Acyl-CoA N-acyltransferases (Nat)"/>
    <property type="match status" value="1"/>
</dbReference>
<dbReference type="Gene3D" id="3.40.630.30">
    <property type="match status" value="1"/>
</dbReference>
<comment type="caution">
    <text evidence="4">The sequence shown here is derived from an EMBL/GenBank/DDBJ whole genome shotgun (WGS) entry which is preliminary data.</text>
</comment>
<keyword evidence="5" id="KW-1185">Reference proteome</keyword>
<sequence length="199" mass="21404">MMVSIRKGLPAAQHPAAARLYWEAFGAKLGTVMGPDDRALAYLARVIRADHCFTAQSADGTLLGIAGFKSPLGSFAGGGPADLRVIYGRFGAYWRSLVLEALLDDVDNRRFLIDGIAVTHAARGQGIGTALVAALCAEGRARGYPEIRLEVIDSNWRARALYKRLGFVATHTARLGLLRPFFGFTAAITMVRPLTEADA</sequence>
<dbReference type="InterPro" id="IPR050832">
    <property type="entry name" value="Bact_Acetyltransf"/>
</dbReference>
<name>A0A2T4JFG3_FUSBL</name>
<keyword evidence="1 4" id="KW-0808">Transferase</keyword>
<evidence type="ECO:0000313" key="5">
    <source>
        <dbReference type="Proteomes" id="UP000241362"/>
    </source>
</evidence>
<protein>
    <submittedName>
        <fullName evidence="4">N-acetyltransferase</fullName>
    </submittedName>
</protein>
<dbReference type="AlphaFoldDB" id="A0A2T4JFG3"/>
<dbReference type="PANTHER" id="PTHR43877:SF2">
    <property type="entry name" value="AMINOALKYLPHOSPHONATE N-ACETYLTRANSFERASE-RELATED"/>
    <property type="match status" value="1"/>
</dbReference>
<dbReference type="Pfam" id="PF00583">
    <property type="entry name" value="Acetyltransf_1"/>
    <property type="match status" value="1"/>
</dbReference>